<comment type="caution">
    <text evidence="4">The sequence shown here is derived from an EMBL/GenBank/DDBJ whole genome shotgun (WGS) entry which is preliminary data.</text>
</comment>
<organism evidence="4 5">
    <name type="scientific">Durusdinium trenchii</name>
    <dbReference type="NCBI Taxonomy" id="1381693"/>
    <lineage>
        <taxon>Eukaryota</taxon>
        <taxon>Sar</taxon>
        <taxon>Alveolata</taxon>
        <taxon>Dinophyceae</taxon>
        <taxon>Suessiales</taxon>
        <taxon>Symbiodiniaceae</taxon>
        <taxon>Durusdinium</taxon>
    </lineage>
</organism>
<dbReference type="Proteomes" id="UP001642484">
    <property type="component" value="Unassembled WGS sequence"/>
</dbReference>
<feature type="signal peptide" evidence="3">
    <location>
        <begin position="1"/>
        <end position="19"/>
    </location>
</feature>
<evidence type="ECO:0000256" key="3">
    <source>
        <dbReference type="SAM" id="SignalP"/>
    </source>
</evidence>
<evidence type="ECO:0000256" key="1">
    <source>
        <dbReference type="SAM" id="MobiDB-lite"/>
    </source>
</evidence>
<evidence type="ECO:0000256" key="2">
    <source>
        <dbReference type="SAM" id="Phobius"/>
    </source>
</evidence>
<keyword evidence="2" id="KW-1133">Transmembrane helix</keyword>
<keyword evidence="2" id="KW-0812">Transmembrane</keyword>
<keyword evidence="5" id="KW-1185">Reference proteome</keyword>
<evidence type="ECO:0000313" key="4">
    <source>
        <dbReference type="EMBL" id="CAK9018954.1"/>
    </source>
</evidence>
<feature type="region of interest" description="Disordered" evidence="1">
    <location>
        <begin position="270"/>
        <end position="289"/>
    </location>
</feature>
<dbReference type="EMBL" id="CAXAMN010006746">
    <property type="protein sequence ID" value="CAK9018954.1"/>
    <property type="molecule type" value="Genomic_DNA"/>
</dbReference>
<dbReference type="PROSITE" id="PS51257">
    <property type="entry name" value="PROKAR_LIPOPROTEIN"/>
    <property type="match status" value="1"/>
</dbReference>
<keyword evidence="3" id="KW-0732">Signal</keyword>
<reference evidence="4 5" key="1">
    <citation type="submission" date="2024-02" db="EMBL/GenBank/DDBJ databases">
        <authorList>
            <person name="Chen Y."/>
            <person name="Shah S."/>
            <person name="Dougan E. K."/>
            <person name="Thang M."/>
            <person name="Chan C."/>
        </authorList>
    </citation>
    <scope>NUCLEOTIDE SEQUENCE [LARGE SCALE GENOMIC DNA]</scope>
</reference>
<feature type="transmembrane region" description="Helical" evidence="2">
    <location>
        <begin position="187"/>
        <end position="209"/>
    </location>
</feature>
<name>A0ABP0JYA4_9DINO</name>
<keyword evidence="2" id="KW-0472">Membrane</keyword>
<protein>
    <submittedName>
        <fullName evidence="4">Uncharacterized protein</fullName>
    </submittedName>
</protein>
<feature type="transmembrane region" description="Helical" evidence="2">
    <location>
        <begin position="113"/>
        <end position="136"/>
    </location>
</feature>
<evidence type="ECO:0000313" key="5">
    <source>
        <dbReference type="Proteomes" id="UP001642484"/>
    </source>
</evidence>
<gene>
    <name evidence="4" type="ORF">CCMP2556_LOCUS13486</name>
</gene>
<feature type="chain" id="PRO_5047082304" evidence="3">
    <location>
        <begin position="20"/>
        <end position="289"/>
    </location>
</feature>
<accession>A0ABP0JYA4</accession>
<feature type="non-terminal residue" evidence="4">
    <location>
        <position position="289"/>
    </location>
</feature>
<sequence>MMMAWKCVWATLLLSSCQGSPEDTATTTAEFEWYRPMQDMNQLNVFCNLWDKPRDLFCYDLFSRSQRVAKTFRRSGFQSAAFDIATFAHEDILSKKGFLQAVDTALRLVDHGLIMAAVPCSLFVPISFSIHGRYAWQPLGRTANFKVRMANQIAENTIALLRLVLTARPSTLIVLENPKGSMLYQLPSVAAFLYELGFIGLLTYLGLYGMDLLKPTWLRTNMQTANGLARKATKKVKAQFTQRIERKKARRQAKGLPAKVYYTSSVSRVGKKQFSGGPALQETSTYPQR</sequence>
<proteinExistence type="predicted"/>